<reference evidence="2" key="1">
    <citation type="journal article" date="2014" name="Int. J. Syst. Evol. Microbiol.">
        <title>Complete genome sequence of Corynebacterium casei LMG S-19264T (=DSM 44701T), isolated from a smear-ripened cheese.</title>
        <authorList>
            <consortium name="US DOE Joint Genome Institute (JGI-PGF)"/>
            <person name="Walter F."/>
            <person name="Albersmeier A."/>
            <person name="Kalinowski J."/>
            <person name="Ruckert C."/>
        </authorList>
    </citation>
    <scope>NUCLEOTIDE SEQUENCE</scope>
    <source>
        <strain evidence="2">JCM 3086</strain>
    </source>
</reference>
<dbReference type="EMBL" id="BMQA01000075">
    <property type="protein sequence ID" value="GGJ63225.1"/>
    <property type="molecule type" value="Genomic_DNA"/>
</dbReference>
<organism evidence="2 3">
    <name type="scientific">Streptomyces brasiliensis</name>
    <dbReference type="NCBI Taxonomy" id="1954"/>
    <lineage>
        <taxon>Bacteria</taxon>
        <taxon>Bacillati</taxon>
        <taxon>Actinomycetota</taxon>
        <taxon>Actinomycetes</taxon>
        <taxon>Kitasatosporales</taxon>
        <taxon>Streptomycetaceae</taxon>
        <taxon>Streptomyces</taxon>
    </lineage>
</organism>
<sequence length="107" mass="10938">MAAPARSGRRGCPRACISCNRNRAPGRAAHAGDHGNLLGGKAGRTAADRARGIDPRPVAPRTLPPPPPSGMSSTAMLWTVPPPAPPSWTWSSSSDISCAGANRPPAP</sequence>
<evidence type="ECO:0000313" key="3">
    <source>
        <dbReference type="Proteomes" id="UP000657574"/>
    </source>
</evidence>
<evidence type="ECO:0000256" key="1">
    <source>
        <dbReference type="SAM" id="MobiDB-lite"/>
    </source>
</evidence>
<reference evidence="2" key="2">
    <citation type="submission" date="2020-09" db="EMBL/GenBank/DDBJ databases">
        <authorList>
            <person name="Sun Q."/>
            <person name="Ohkuma M."/>
        </authorList>
    </citation>
    <scope>NUCLEOTIDE SEQUENCE</scope>
    <source>
        <strain evidence="2">JCM 3086</strain>
    </source>
</reference>
<accession>A0A917P607</accession>
<gene>
    <name evidence="2" type="ORF">GCM10010121_087400</name>
</gene>
<comment type="caution">
    <text evidence="2">The sequence shown here is derived from an EMBL/GenBank/DDBJ whole genome shotgun (WGS) entry which is preliminary data.</text>
</comment>
<dbReference type="Proteomes" id="UP000657574">
    <property type="component" value="Unassembled WGS sequence"/>
</dbReference>
<proteinExistence type="predicted"/>
<evidence type="ECO:0000313" key="2">
    <source>
        <dbReference type="EMBL" id="GGJ63225.1"/>
    </source>
</evidence>
<dbReference type="AlphaFoldDB" id="A0A917P607"/>
<keyword evidence="3" id="KW-1185">Reference proteome</keyword>
<protein>
    <submittedName>
        <fullName evidence="2">Uncharacterized protein</fullName>
    </submittedName>
</protein>
<feature type="region of interest" description="Disordered" evidence="1">
    <location>
        <begin position="25"/>
        <end position="107"/>
    </location>
</feature>
<name>A0A917P607_9ACTN</name>